<comment type="similarity">
    <text evidence="3">Belongs to the pancreatic ribonuclease family.</text>
</comment>
<evidence type="ECO:0000256" key="1">
    <source>
        <dbReference type="ARBA" id="ARBA00002915"/>
    </source>
</evidence>
<keyword evidence="6 9" id="KW-0732">Signal</keyword>
<dbReference type="OrthoDB" id="9835306at2759"/>
<evidence type="ECO:0000256" key="8">
    <source>
        <dbReference type="ARBA" id="ARBA00023180"/>
    </source>
</evidence>
<dbReference type="InterPro" id="IPR036816">
    <property type="entry name" value="RNaseA-like_dom_sf"/>
</dbReference>
<feature type="signal peptide" evidence="9">
    <location>
        <begin position="1"/>
        <end position="23"/>
    </location>
</feature>
<dbReference type="Gene3D" id="3.10.130.10">
    <property type="entry name" value="Ribonuclease A-like domain"/>
    <property type="match status" value="1"/>
</dbReference>
<evidence type="ECO:0000256" key="5">
    <source>
        <dbReference type="ARBA" id="ARBA00022525"/>
    </source>
</evidence>
<dbReference type="CDD" id="cd00163">
    <property type="entry name" value="RNase_A"/>
    <property type="match status" value="1"/>
</dbReference>
<dbReference type="InterPro" id="IPR001427">
    <property type="entry name" value="RNaseA"/>
</dbReference>
<feature type="domain" description="Ribonuclease A-domain" evidence="10">
    <location>
        <begin position="55"/>
        <end position="172"/>
    </location>
</feature>
<dbReference type="GO" id="GO:0003676">
    <property type="term" value="F:nucleic acid binding"/>
    <property type="evidence" value="ECO:0007669"/>
    <property type="project" value="InterPro"/>
</dbReference>
<dbReference type="AlphaFoldDB" id="A0A8B7AT07"/>
<dbReference type="InterPro" id="IPR023412">
    <property type="entry name" value="RNaseA_domain"/>
</dbReference>
<accession>A0A8B7AT07</accession>
<evidence type="ECO:0000256" key="3">
    <source>
        <dbReference type="ARBA" id="ARBA00005600"/>
    </source>
</evidence>
<dbReference type="RefSeq" id="XP_007949416.1">
    <property type="nucleotide sequence ID" value="XM_007951225.1"/>
</dbReference>
<dbReference type="Pfam" id="PF00074">
    <property type="entry name" value="RnaseA"/>
    <property type="match status" value="1"/>
</dbReference>
<evidence type="ECO:0000256" key="9">
    <source>
        <dbReference type="SAM" id="SignalP"/>
    </source>
</evidence>
<dbReference type="SMART" id="SM00092">
    <property type="entry name" value="RNAse_Pc"/>
    <property type="match status" value="1"/>
</dbReference>
<evidence type="ECO:0000259" key="10">
    <source>
        <dbReference type="SMART" id="SM00092"/>
    </source>
</evidence>
<organism evidence="11 12">
    <name type="scientific">Orycteropus afer afer</name>
    <dbReference type="NCBI Taxonomy" id="1230840"/>
    <lineage>
        <taxon>Eukaryota</taxon>
        <taxon>Metazoa</taxon>
        <taxon>Chordata</taxon>
        <taxon>Craniata</taxon>
        <taxon>Vertebrata</taxon>
        <taxon>Euteleostomi</taxon>
        <taxon>Mammalia</taxon>
        <taxon>Eutheria</taxon>
        <taxon>Afrotheria</taxon>
        <taxon>Tubulidentata</taxon>
        <taxon>Orycteropodidae</taxon>
        <taxon>Orycteropus</taxon>
    </lineage>
</organism>
<evidence type="ECO:0000256" key="7">
    <source>
        <dbReference type="ARBA" id="ARBA00023157"/>
    </source>
</evidence>
<dbReference type="GO" id="GO:0005576">
    <property type="term" value="C:extracellular region"/>
    <property type="evidence" value="ECO:0007669"/>
    <property type="project" value="UniProtKB-SubCell"/>
</dbReference>
<sequence>MWQTFVIMHPLSLLLLLFQRTLQFQRNYSKFILPDSLQEDFEYYFGDFFGTGATIEPSKENFKLRMIVIPERSIFDDSFCSDAIMFKNIHNKFHCVEEHYFLQEPYEEIKKICSYSFTNCKNGIRKCNRSKKVMDGLYCKLETGTRIPDCRYQSFYRRGLALITCKWQNKIGELVPFSVEDISMPYGN</sequence>
<dbReference type="SUPFAM" id="SSF54076">
    <property type="entry name" value="RNase A-like"/>
    <property type="match status" value="1"/>
</dbReference>
<evidence type="ECO:0000256" key="2">
    <source>
        <dbReference type="ARBA" id="ARBA00004613"/>
    </source>
</evidence>
<dbReference type="PANTHER" id="PTHR11437:SF14">
    <property type="entry name" value="INACTIVE RIBONUCLEASE-LIKE PROTEIN 9"/>
    <property type="match status" value="1"/>
</dbReference>
<reference evidence="12" key="1">
    <citation type="submission" date="2025-08" db="UniProtKB">
        <authorList>
            <consortium name="RefSeq"/>
        </authorList>
    </citation>
    <scope>IDENTIFICATION</scope>
</reference>
<comment type="function">
    <text evidence="1">Does not exhibit any ribonuclease activity.</text>
</comment>
<protein>
    <recommendedName>
        <fullName evidence="4">Inactive ribonuclease-like protein 9</fullName>
    </recommendedName>
</protein>
<dbReference type="PANTHER" id="PTHR11437">
    <property type="entry name" value="RIBONUCLEASE"/>
    <property type="match status" value="1"/>
</dbReference>
<dbReference type="Proteomes" id="UP000694850">
    <property type="component" value="Unplaced"/>
</dbReference>
<keyword evidence="5" id="KW-0964">Secreted</keyword>
<feature type="chain" id="PRO_5034069753" description="Inactive ribonuclease-like protein 9" evidence="9">
    <location>
        <begin position="24"/>
        <end position="188"/>
    </location>
</feature>
<keyword evidence="11" id="KW-1185">Reference proteome</keyword>
<comment type="subcellular location">
    <subcellularLocation>
        <location evidence="2">Secreted</location>
    </subcellularLocation>
</comment>
<evidence type="ECO:0000313" key="11">
    <source>
        <dbReference type="Proteomes" id="UP000694850"/>
    </source>
</evidence>
<dbReference type="GO" id="GO:0050830">
    <property type="term" value="P:defense response to Gram-positive bacterium"/>
    <property type="evidence" value="ECO:0007669"/>
    <property type="project" value="TreeGrafter"/>
</dbReference>
<evidence type="ECO:0000256" key="4">
    <source>
        <dbReference type="ARBA" id="ARBA00014966"/>
    </source>
</evidence>
<keyword evidence="8" id="KW-0325">Glycoprotein</keyword>
<proteinExistence type="inferred from homology"/>
<gene>
    <name evidence="12" type="primary">RNASE9</name>
</gene>
<name>A0A8B7AT07_ORYAF</name>
<keyword evidence="7" id="KW-1015">Disulfide bond</keyword>
<dbReference type="GeneID" id="103205814"/>
<evidence type="ECO:0000313" key="12">
    <source>
        <dbReference type="RefSeq" id="XP_007949416.1"/>
    </source>
</evidence>
<evidence type="ECO:0000256" key="6">
    <source>
        <dbReference type="ARBA" id="ARBA00022729"/>
    </source>
</evidence>
<dbReference type="CTD" id="390443"/>